<comment type="caution">
    <text evidence="1">The sequence shown here is derived from an EMBL/GenBank/DDBJ whole genome shotgun (WGS) entry which is preliminary data.</text>
</comment>
<organism evidence="1 2">
    <name type="scientific">Pseudonocardia charpentierae</name>
    <dbReference type="NCBI Taxonomy" id="3075545"/>
    <lineage>
        <taxon>Bacteria</taxon>
        <taxon>Bacillati</taxon>
        <taxon>Actinomycetota</taxon>
        <taxon>Actinomycetes</taxon>
        <taxon>Pseudonocardiales</taxon>
        <taxon>Pseudonocardiaceae</taxon>
        <taxon>Pseudonocardia</taxon>
    </lineage>
</organism>
<evidence type="ECO:0000313" key="1">
    <source>
        <dbReference type="EMBL" id="MDT0353742.1"/>
    </source>
</evidence>
<keyword evidence="2" id="KW-1185">Reference proteome</keyword>
<gene>
    <name evidence="1" type="ORF">RM445_30060</name>
</gene>
<dbReference type="Proteomes" id="UP001183202">
    <property type="component" value="Unassembled WGS sequence"/>
</dbReference>
<reference evidence="2" key="1">
    <citation type="submission" date="2023-07" db="EMBL/GenBank/DDBJ databases">
        <title>30 novel species of actinomycetes from the DSMZ collection.</title>
        <authorList>
            <person name="Nouioui I."/>
        </authorList>
    </citation>
    <scope>NUCLEOTIDE SEQUENCE [LARGE SCALE GENOMIC DNA]</scope>
    <source>
        <strain evidence="2">DSM 45834</strain>
    </source>
</reference>
<protein>
    <submittedName>
        <fullName evidence="1">Uncharacterized protein</fullName>
    </submittedName>
</protein>
<sequence>MKDGIDWAEVGSGGRFENIVSILLSTLYPDSQRIDGSGGDGGRDHQLVTDNKKDYWQSKYFLHRLRESATRKRQVTESLITAAAEQPDSWTLVTPMIPNPEELRWFDSLQPGYPFPLKWRGGDWLDARLAEHPAIVRHFMGANDQYVALLRELKQEQDAMVDGLPAAIDRLEQLAARMDHANPFYRVDFSIENGKVASASLKPKYPGAEKDFPIETRFDIVVESAQAEDGLRQRVADAFDWGEAVDIPAANIRNLNVNAPHGFAITDGSADISIGAVAAEAVQLSLQLLVQAPEGRRVAALPFHLAGRTHGAKGITLRGVDLTGMIRVRIRAEVAAGRVQLNIRSGTPSQGILPGTLLPALRFIAAASSPNTATFSIQGVPTGVAIELPDAEPLEPRYVEFIEGLARLQDVTNFPFPVPESWTNKDEYELRRAIRLLNGERIRIGAGPASFTLVRSAPDMAATISAAEFHSVAIPAFDPYVARICGHDIDLGDYTHYVQKARITSVELPENTGYRVTIDPDAGYGIEAALGVKNQPPGQPAVIE</sequence>
<proteinExistence type="predicted"/>
<accession>A0ABU2NJI3</accession>
<dbReference type="EMBL" id="JAVREJ010000042">
    <property type="protein sequence ID" value="MDT0353742.1"/>
    <property type="molecule type" value="Genomic_DNA"/>
</dbReference>
<evidence type="ECO:0000313" key="2">
    <source>
        <dbReference type="Proteomes" id="UP001183202"/>
    </source>
</evidence>
<name>A0ABU2NJI3_9PSEU</name>